<feature type="chain" id="PRO_5040541341" description="Arabinogalactan endo-beta-1,4-galactanase" evidence="6">
    <location>
        <begin position="19"/>
        <end position="392"/>
    </location>
</feature>
<evidence type="ECO:0000256" key="3">
    <source>
        <dbReference type="ARBA" id="ARBA00012556"/>
    </source>
</evidence>
<keyword evidence="6" id="KW-0732">Signal</keyword>
<dbReference type="EC" id="3.2.1.89" evidence="3 6"/>
<gene>
    <name evidence="7" type="ORF">K461DRAFT_242234</name>
</gene>
<comment type="catalytic activity">
    <reaction evidence="1 6">
        <text>The enzyme specifically hydrolyzes (1-&gt;4)-beta-D-galactosidic linkages in type I arabinogalactans.</text>
        <dbReference type="EC" id="3.2.1.89"/>
    </reaction>
</comment>
<dbReference type="InterPro" id="IPR017853">
    <property type="entry name" value="GH"/>
</dbReference>
<comment type="caution">
    <text evidence="7">The sequence shown here is derived from an EMBL/GenBank/DDBJ whole genome shotgun (WGS) entry which is preliminary data.</text>
</comment>
<dbReference type="PANTHER" id="PTHR34983:SF1">
    <property type="entry name" value="ARABINOGALACTAN ENDO-BETA-1,4-GALACTANASE A"/>
    <property type="match status" value="1"/>
</dbReference>
<evidence type="ECO:0000313" key="7">
    <source>
        <dbReference type="EMBL" id="KAF2152806.1"/>
    </source>
</evidence>
<evidence type="ECO:0000256" key="1">
    <source>
        <dbReference type="ARBA" id="ARBA00001695"/>
    </source>
</evidence>
<dbReference type="Proteomes" id="UP000799439">
    <property type="component" value="Unassembled WGS sequence"/>
</dbReference>
<evidence type="ECO:0000256" key="4">
    <source>
        <dbReference type="ARBA" id="ARBA00022801"/>
    </source>
</evidence>
<protein>
    <recommendedName>
        <fullName evidence="3 6">Arabinogalactan endo-beta-1,4-galactanase</fullName>
        <ecNumber evidence="3 6">3.2.1.89</ecNumber>
    </recommendedName>
</protein>
<dbReference type="InterPro" id="IPR011683">
    <property type="entry name" value="Glyco_hydro_53"/>
</dbReference>
<dbReference type="PANTHER" id="PTHR34983">
    <property type="entry name" value="ARABINOGALACTAN ENDO-BETA-1,4-GALACTANASE A"/>
    <property type="match status" value="1"/>
</dbReference>
<dbReference type="Pfam" id="PF07745">
    <property type="entry name" value="Glyco_hydro_53"/>
    <property type="match status" value="1"/>
</dbReference>
<name>A0A9P4J078_9PEZI</name>
<reference evidence="7" key="1">
    <citation type="journal article" date="2020" name="Stud. Mycol.">
        <title>101 Dothideomycetes genomes: a test case for predicting lifestyles and emergence of pathogens.</title>
        <authorList>
            <person name="Haridas S."/>
            <person name="Albert R."/>
            <person name="Binder M."/>
            <person name="Bloem J."/>
            <person name="Labutti K."/>
            <person name="Salamov A."/>
            <person name="Andreopoulos B."/>
            <person name="Baker S."/>
            <person name="Barry K."/>
            <person name="Bills G."/>
            <person name="Bluhm B."/>
            <person name="Cannon C."/>
            <person name="Castanera R."/>
            <person name="Culley D."/>
            <person name="Daum C."/>
            <person name="Ezra D."/>
            <person name="Gonzalez J."/>
            <person name="Henrissat B."/>
            <person name="Kuo A."/>
            <person name="Liang C."/>
            <person name="Lipzen A."/>
            <person name="Lutzoni F."/>
            <person name="Magnuson J."/>
            <person name="Mondo S."/>
            <person name="Nolan M."/>
            <person name="Ohm R."/>
            <person name="Pangilinan J."/>
            <person name="Park H.-J."/>
            <person name="Ramirez L."/>
            <person name="Alfaro M."/>
            <person name="Sun H."/>
            <person name="Tritt A."/>
            <person name="Yoshinaga Y."/>
            <person name="Zwiers L.-H."/>
            <person name="Turgeon B."/>
            <person name="Goodwin S."/>
            <person name="Spatafora J."/>
            <person name="Crous P."/>
            <person name="Grigoriev I."/>
        </authorList>
    </citation>
    <scope>NUCLEOTIDE SEQUENCE</scope>
    <source>
        <strain evidence="7">CBS 260.36</strain>
    </source>
</reference>
<evidence type="ECO:0000256" key="2">
    <source>
        <dbReference type="ARBA" id="ARBA00010687"/>
    </source>
</evidence>
<organism evidence="7 8">
    <name type="scientific">Myriangium duriaei CBS 260.36</name>
    <dbReference type="NCBI Taxonomy" id="1168546"/>
    <lineage>
        <taxon>Eukaryota</taxon>
        <taxon>Fungi</taxon>
        <taxon>Dikarya</taxon>
        <taxon>Ascomycota</taxon>
        <taxon>Pezizomycotina</taxon>
        <taxon>Dothideomycetes</taxon>
        <taxon>Dothideomycetidae</taxon>
        <taxon>Myriangiales</taxon>
        <taxon>Myriangiaceae</taxon>
        <taxon>Myriangium</taxon>
    </lineage>
</organism>
<dbReference type="GO" id="GO:0031218">
    <property type="term" value="F:arabinogalactan endo-1,4-beta-galactosidase activity"/>
    <property type="evidence" value="ECO:0007669"/>
    <property type="project" value="UniProtKB-EC"/>
</dbReference>
<proteinExistence type="inferred from homology"/>
<dbReference type="Gene3D" id="3.20.20.80">
    <property type="entry name" value="Glycosidases"/>
    <property type="match status" value="1"/>
</dbReference>
<evidence type="ECO:0000313" key="8">
    <source>
        <dbReference type="Proteomes" id="UP000799439"/>
    </source>
</evidence>
<dbReference type="SUPFAM" id="SSF51445">
    <property type="entry name" value="(Trans)glycosidases"/>
    <property type="match status" value="1"/>
</dbReference>
<dbReference type="GO" id="GO:0045490">
    <property type="term" value="P:pectin catabolic process"/>
    <property type="evidence" value="ECO:0007669"/>
    <property type="project" value="TreeGrafter"/>
</dbReference>
<keyword evidence="5 6" id="KW-0326">Glycosidase</keyword>
<comment type="similarity">
    <text evidence="2 6">Belongs to the glycosyl hydrolase 53 family.</text>
</comment>
<dbReference type="GO" id="GO:0015926">
    <property type="term" value="F:glucosidase activity"/>
    <property type="evidence" value="ECO:0007669"/>
    <property type="project" value="InterPro"/>
</dbReference>
<evidence type="ECO:0000256" key="5">
    <source>
        <dbReference type="ARBA" id="ARBA00023295"/>
    </source>
</evidence>
<keyword evidence="4 6" id="KW-0378">Hydrolase</keyword>
<feature type="signal peptide" evidence="6">
    <location>
        <begin position="1"/>
        <end position="18"/>
    </location>
</feature>
<evidence type="ECO:0000256" key="6">
    <source>
        <dbReference type="RuleBase" id="RU361192"/>
    </source>
</evidence>
<dbReference type="EMBL" id="ML996086">
    <property type="protein sequence ID" value="KAF2152806.1"/>
    <property type="molecule type" value="Genomic_DNA"/>
</dbReference>
<dbReference type="AlphaFoldDB" id="A0A9P4J078"/>
<sequence length="392" mass="43356">MRVSLIFALHTFSALALASGVAHPRSDLVRTVSTQADRALFWYKGHDLSSLVLSEKANTTYCDTAKRNQTRPAEDILGDGGMNTVRLRLWVNPTPGQYDLDYTLRLAQRMHAKGYRIYLDMFFSDNWADPTKQVTPAAWPQDDLNALTQTLRNYVKSTLTSFHAGGVDIDILALGNEIRKGMLWPLGEVNPLLEPESARITNFTNLATLWAAARAGVDDAVKTGVRRPQSLIHIDSGWDKTLQQNWFDAFFGTGKVKLDQVDALGFSNYPFYGTGATTDALLASLNAIVTKWPKPIHVVETDWPVACTGTALSENFPISAQGQSEWVAALVKVMKQVDGGYGAGVHYWEPTWLSNENLGSSCSDNLLFAGDWSGWPNKVVGYSRSSVNMFRN</sequence>
<dbReference type="OrthoDB" id="110914at2759"/>
<accession>A0A9P4J078</accession>
<keyword evidence="8" id="KW-1185">Reference proteome</keyword>